<dbReference type="GO" id="GO:0042450">
    <property type="term" value="P:L-arginine biosynthetic process via ornithine"/>
    <property type="evidence" value="ECO:0007669"/>
    <property type="project" value="UniProtKB-UniRule"/>
</dbReference>
<gene>
    <name evidence="5" type="primary">argH</name>
    <name evidence="8" type="ordered locus">Afer_1658</name>
</gene>
<dbReference type="KEGG" id="afo:Afer_1658"/>
<evidence type="ECO:0000256" key="3">
    <source>
        <dbReference type="ARBA" id="ARBA00022571"/>
    </source>
</evidence>
<dbReference type="Proteomes" id="UP000000771">
    <property type="component" value="Chromosome"/>
</dbReference>
<dbReference type="AlphaFoldDB" id="C7M0R6"/>
<dbReference type="GO" id="GO:0004056">
    <property type="term" value="F:argininosuccinate lyase activity"/>
    <property type="evidence" value="ECO:0007669"/>
    <property type="project" value="UniProtKB-UniRule"/>
</dbReference>
<dbReference type="PANTHER" id="PTHR43814">
    <property type="entry name" value="ARGININOSUCCINATE LYASE"/>
    <property type="match status" value="1"/>
</dbReference>
<dbReference type="FunFam" id="1.20.200.10:FF:000015">
    <property type="entry name" value="argininosuccinate lyase isoform X2"/>
    <property type="match status" value="1"/>
</dbReference>
<dbReference type="eggNOG" id="COG0165">
    <property type="taxonomic scope" value="Bacteria"/>
</dbReference>
<dbReference type="PRINTS" id="PR00149">
    <property type="entry name" value="FUMRATELYASE"/>
</dbReference>
<dbReference type="Pfam" id="PF00206">
    <property type="entry name" value="Lyase_1"/>
    <property type="match status" value="1"/>
</dbReference>
<reference evidence="8 9" key="1">
    <citation type="journal article" date="2009" name="Stand. Genomic Sci.">
        <title>Complete genome sequence of Acidimicrobium ferrooxidans type strain (ICP).</title>
        <authorList>
            <person name="Clum A."/>
            <person name="Nolan M."/>
            <person name="Lang E."/>
            <person name="Glavina Del Rio T."/>
            <person name="Tice H."/>
            <person name="Copeland A."/>
            <person name="Cheng J.F."/>
            <person name="Lucas S."/>
            <person name="Chen F."/>
            <person name="Bruce D."/>
            <person name="Goodwin L."/>
            <person name="Pitluck S."/>
            <person name="Ivanova N."/>
            <person name="Mavrommatis K."/>
            <person name="Mikhailova N."/>
            <person name="Pati A."/>
            <person name="Chen A."/>
            <person name="Palaniappan K."/>
            <person name="Goker M."/>
            <person name="Spring S."/>
            <person name="Land M."/>
            <person name="Hauser L."/>
            <person name="Chang Y.J."/>
            <person name="Jeffries C.C."/>
            <person name="Chain P."/>
            <person name="Bristow J."/>
            <person name="Eisen J.A."/>
            <person name="Markowitz V."/>
            <person name="Hugenholtz P."/>
            <person name="Kyrpides N.C."/>
            <person name="Klenk H.P."/>
            <person name="Lapidus A."/>
        </authorList>
    </citation>
    <scope>NUCLEOTIDE SEQUENCE [LARGE SCALE GENOMIC DNA]</scope>
    <source>
        <strain evidence="9">DSM 10331 / JCM 15462 / NBRC 103882 / ICP</strain>
    </source>
</reference>
<name>C7M0R6_ACIFD</name>
<feature type="domain" description="Fumarate lyase N-terminal" evidence="6">
    <location>
        <begin position="18"/>
        <end position="300"/>
    </location>
</feature>
<dbReference type="PANTHER" id="PTHR43814:SF1">
    <property type="entry name" value="ARGININOSUCCINATE LYASE"/>
    <property type="match status" value="1"/>
</dbReference>
<keyword evidence="4 5" id="KW-0456">Lyase</keyword>
<comment type="pathway">
    <text evidence="1 5">Amino-acid biosynthesis; L-arginine biosynthesis; L-arginine from L-ornithine and carbamoyl phosphate: step 3/3.</text>
</comment>
<keyword evidence="5" id="KW-0963">Cytoplasm</keyword>
<keyword evidence="9" id="KW-1185">Reference proteome</keyword>
<evidence type="ECO:0000259" key="6">
    <source>
        <dbReference type="Pfam" id="PF00206"/>
    </source>
</evidence>
<dbReference type="EC" id="4.3.2.1" evidence="2 5"/>
<dbReference type="HAMAP" id="MF_00006">
    <property type="entry name" value="Arg_succ_lyase"/>
    <property type="match status" value="1"/>
</dbReference>
<organism evidence="8 9">
    <name type="scientific">Acidimicrobium ferrooxidans (strain DSM 10331 / JCM 15462 / NBRC 103882 / ICP)</name>
    <dbReference type="NCBI Taxonomy" id="525909"/>
    <lineage>
        <taxon>Bacteria</taxon>
        <taxon>Bacillati</taxon>
        <taxon>Actinomycetota</taxon>
        <taxon>Acidimicrobiia</taxon>
        <taxon>Acidimicrobiales</taxon>
        <taxon>Acidimicrobiaceae</taxon>
        <taxon>Acidimicrobium</taxon>
    </lineage>
</organism>
<comment type="subcellular location">
    <subcellularLocation>
        <location evidence="5">Cytoplasm</location>
    </subcellularLocation>
</comment>
<dbReference type="FunFam" id="1.10.275.10:FF:000002">
    <property type="entry name" value="Argininosuccinate lyase"/>
    <property type="match status" value="1"/>
</dbReference>
<dbReference type="Gene3D" id="1.10.40.30">
    <property type="entry name" value="Fumarase/aspartase (C-terminal domain)"/>
    <property type="match status" value="1"/>
</dbReference>
<evidence type="ECO:0000256" key="4">
    <source>
        <dbReference type="ARBA" id="ARBA00023239"/>
    </source>
</evidence>
<keyword evidence="3 5" id="KW-0055">Arginine biosynthesis</keyword>
<dbReference type="EMBL" id="CP001631">
    <property type="protein sequence ID" value="ACU54574.1"/>
    <property type="molecule type" value="Genomic_DNA"/>
</dbReference>
<evidence type="ECO:0000313" key="8">
    <source>
        <dbReference type="EMBL" id="ACU54574.1"/>
    </source>
</evidence>
<keyword evidence="5" id="KW-0028">Amino-acid biosynthesis</keyword>
<dbReference type="RefSeq" id="WP_015799053.1">
    <property type="nucleotide sequence ID" value="NC_013124.1"/>
</dbReference>
<protein>
    <recommendedName>
        <fullName evidence="2 5">Argininosuccinate lyase</fullName>
        <shortName evidence="5">ASAL</shortName>
        <ecNumber evidence="2 5">4.3.2.1</ecNumber>
    </recommendedName>
    <alternativeName>
        <fullName evidence="5">Arginosuccinase</fullName>
    </alternativeName>
</protein>
<comment type="similarity">
    <text evidence="5">Belongs to the lyase 1 family. Argininosuccinate lyase subfamily.</text>
</comment>
<dbReference type="Gene3D" id="1.10.275.10">
    <property type="entry name" value="Fumarase/aspartase (N-terminal domain)"/>
    <property type="match status" value="1"/>
</dbReference>
<comment type="catalytic activity">
    <reaction evidence="5">
        <text>2-(N(omega)-L-arginino)succinate = fumarate + L-arginine</text>
        <dbReference type="Rhea" id="RHEA:24020"/>
        <dbReference type="ChEBI" id="CHEBI:29806"/>
        <dbReference type="ChEBI" id="CHEBI:32682"/>
        <dbReference type="ChEBI" id="CHEBI:57472"/>
        <dbReference type="EC" id="4.3.2.1"/>
    </reaction>
</comment>
<dbReference type="InterPro" id="IPR022761">
    <property type="entry name" value="Fumarate_lyase_N"/>
</dbReference>
<dbReference type="STRING" id="525909.Afer_1658"/>
<evidence type="ECO:0000256" key="5">
    <source>
        <dbReference type="HAMAP-Rule" id="MF_00006"/>
    </source>
</evidence>
<dbReference type="HOGENOM" id="CLU_027272_2_2_11"/>
<dbReference type="InterPro" id="IPR029419">
    <property type="entry name" value="Arg_succ_lyase_C"/>
</dbReference>
<dbReference type="InterPro" id="IPR000362">
    <property type="entry name" value="Fumarate_lyase_fam"/>
</dbReference>
<dbReference type="SUPFAM" id="SSF48557">
    <property type="entry name" value="L-aspartase-like"/>
    <property type="match status" value="1"/>
</dbReference>
<dbReference type="GO" id="GO:0005829">
    <property type="term" value="C:cytosol"/>
    <property type="evidence" value="ECO:0007669"/>
    <property type="project" value="TreeGrafter"/>
</dbReference>
<dbReference type="UniPathway" id="UPA00068">
    <property type="reaction ID" value="UER00114"/>
</dbReference>
<dbReference type="InterPro" id="IPR009049">
    <property type="entry name" value="Argininosuccinate_lyase"/>
</dbReference>
<dbReference type="InterPro" id="IPR008948">
    <property type="entry name" value="L-Aspartase-like"/>
</dbReference>
<evidence type="ECO:0000259" key="7">
    <source>
        <dbReference type="Pfam" id="PF14698"/>
    </source>
</evidence>
<dbReference type="Pfam" id="PF14698">
    <property type="entry name" value="ASL_C2"/>
    <property type="match status" value="1"/>
</dbReference>
<proteinExistence type="inferred from homology"/>
<dbReference type="InterPro" id="IPR024083">
    <property type="entry name" value="Fumarase/histidase_N"/>
</dbReference>
<dbReference type="Gene3D" id="1.20.200.10">
    <property type="entry name" value="Fumarase/aspartase (Central domain)"/>
    <property type="match status" value="1"/>
</dbReference>
<evidence type="ECO:0000313" key="9">
    <source>
        <dbReference type="Proteomes" id="UP000000771"/>
    </source>
</evidence>
<sequence>MTLWQHRMGAPPADALLSFTESLSIDERLWREDLEGSRAHVEGLHHAGLLDDDELETLLGALRAVEAELGEGTFVVVPSDEDIHTAIERRVTELAGDVGAKLHTGRSRNDQVATDLRLWARDALAEVAGGLIGFADVLRELAESAGSAVMPGYTHLQRAQPIPVAQWLLAHAWAVERDIARVLDALVRMDVSPLGAGALAGSTLPLDPPWVAARLGFSRSFANSVDAVSDRDFVAEGIFAITMAGVHLSRLAEEIVLFTTEEFRFIRLDDAYATGSSMLPQKKNPDIAELSRAKAGRYIGDLVTILTVLKGLPLTYNRDLQEDKQPLFDAVDQFRLELSAMQGLLATMTFDFDAMRQAASSAYLQAIDVAEYLVRRGMPFRRAHAVAAGLVRDSLERHVALAELVAAHPQLGEEAVRLIEAHEAIERRGANGMASLESVRRQLDELRVRLGERRERLHALRHTRPA</sequence>
<feature type="domain" description="Argininosuccinate lyase C-terminal" evidence="7">
    <location>
        <begin position="363"/>
        <end position="408"/>
    </location>
</feature>
<accession>C7M0R6</accession>
<dbReference type="NCBIfam" id="TIGR00838">
    <property type="entry name" value="argH"/>
    <property type="match status" value="1"/>
</dbReference>
<evidence type="ECO:0000256" key="1">
    <source>
        <dbReference type="ARBA" id="ARBA00004941"/>
    </source>
</evidence>
<dbReference type="CDD" id="cd01359">
    <property type="entry name" value="Argininosuccinate_lyase"/>
    <property type="match status" value="1"/>
</dbReference>
<evidence type="ECO:0000256" key="2">
    <source>
        <dbReference type="ARBA" id="ARBA00012338"/>
    </source>
</evidence>
<dbReference type="PRINTS" id="PR00145">
    <property type="entry name" value="ARGSUCLYASE"/>
</dbReference>